<dbReference type="EnsemblPlants" id="OB06G17160.1">
    <property type="protein sequence ID" value="OB06G17160.1"/>
    <property type="gene ID" value="OB06G17160"/>
</dbReference>
<feature type="region of interest" description="Disordered" evidence="1">
    <location>
        <begin position="1"/>
        <end position="46"/>
    </location>
</feature>
<feature type="compositionally biased region" description="Polar residues" evidence="1">
    <location>
        <begin position="7"/>
        <end position="16"/>
    </location>
</feature>
<organism evidence="2">
    <name type="scientific">Oryza brachyantha</name>
    <name type="common">malo sina</name>
    <dbReference type="NCBI Taxonomy" id="4533"/>
    <lineage>
        <taxon>Eukaryota</taxon>
        <taxon>Viridiplantae</taxon>
        <taxon>Streptophyta</taxon>
        <taxon>Embryophyta</taxon>
        <taxon>Tracheophyta</taxon>
        <taxon>Spermatophyta</taxon>
        <taxon>Magnoliopsida</taxon>
        <taxon>Liliopsida</taxon>
        <taxon>Poales</taxon>
        <taxon>Poaceae</taxon>
        <taxon>BOP clade</taxon>
        <taxon>Oryzoideae</taxon>
        <taxon>Oryzeae</taxon>
        <taxon>Oryzinae</taxon>
        <taxon>Oryza</taxon>
    </lineage>
</organism>
<proteinExistence type="predicted"/>
<dbReference type="AlphaFoldDB" id="J3MCH2"/>
<sequence length="60" mass="6315">MAAAPLRSTSTLIALSTTPTPPPTTKIGSMSPGTHFDALSQPRSPPELSYYLSLSARVKD</sequence>
<dbReference type="Proteomes" id="UP000006038">
    <property type="component" value="Chromosome 6"/>
</dbReference>
<reference evidence="2" key="2">
    <citation type="submission" date="2013-04" db="UniProtKB">
        <authorList>
            <consortium name="EnsemblPlants"/>
        </authorList>
    </citation>
    <scope>IDENTIFICATION</scope>
</reference>
<protein>
    <submittedName>
        <fullName evidence="2">Uncharacterized protein</fullName>
    </submittedName>
</protein>
<accession>J3MCH2</accession>
<keyword evidence="3" id="KW-1185">Reference proteome</keyword>
<name>J3MCH2_ORYBR</name>
<reference evidence="2" key="1">
    <citation type="journal article" date="2013" name="Nat. Commun.">
        <title>Whole-genome sequencing of Oryza brachyantha reveals mechanisms underlying Oryza genome evolution.</title>
        <authorList>
            <person name="Chen J."/>
            <person name="Huang Q."/>
            <person name="Gao D."/>
            <person name="Wang J."/>
            <person name="Lang Y."/>
            <person name="Liu T."/>
            <person name="Li B."/>
            <person name="Bai Z."/>
            <person name="Luis Goicoechea J."/>
            <person name="Liang C."/>
            <person name="Chen C."/>
            <person name="Zhang W."/>
            <person name="Sun S."/>
            <person name="Liao Y."/>
            <person name="Zhang X."/>
            <person name="Yang L."/>
            <person name="Song C."/>
            <person name="Wang M."/>
            <person name="Shi J."/>
            <person name="Liu G."/>
            <person name="Liu J."/>
            <person name="Zhou H."/>
            <person name="Zhou W."/>
            <person name="Yu Q."/>
            <person name="An N."/>
            <person name="Chen Y."/>
            <person name="Cai Q."/>
            <person name="Wang B."/>
            <person name="Liu B."/>
            <person name="Min J."/>
            <person name="Huang Y."/>
            <person name="Wu H."/>
            <person name="Li Z."/>
            <person name="Zhang Y."/>
            <person name="Yin Y."/>
            <person name="Song W."/>
            <person name="Jiang J."/>
            <person name="Jackson S.A."/>
            <person name="Wing R.A."/>
            <person name="Wang J."/>
            <person name="Chen M."/>
        </authorList>
    </citation>
    <scope>NUCLEOTIDE SEQUENCE [LARGE SCALE GENOMIC DNA]</scope>
    <source>
        <strain evidence="2">cv. IRGC 101232</strain>
    </source>
</reference>
<dbReference type="HOGENOM" id="CLU_2945424_0_0_1"/>
<evidence type="ECO:0000256" key="1">
    <source>
        <dbReference type="SAM" id="MobiDB-lite"/>
    </source>
</evidence>
<evidence type="ECO:0000313" key="2">
    <source>
        <dbReference type="EnsemblPlants" id="OB06G17160.1"/>
    </source>
</evidence>
<evidence type="ECO:0000313" key="3">
    <source>
        <dbReference type="Proteomes" id="UP000006038"/>
    </source>
</evidence>
<dbReference type="Gramene" id="OB06G17160.1">
    <property type="protein sequence ID" value="OB06G17160.1"/>
    <property type="gene ID" value="OB06G17160"/>
</dbReference>